<name>A0A9P6B4E0_9AGAM</name>
<dbReference type="Gene3D" id="1.20.58.200">
    <property type="entry name" value="Translin, domain 2"/>
    <property type="match status" value="1"/>
</dbReference>
<keyword evidence="7" id="KW-0539">Nucleus</keyword>
<feature type="compositionally biased region" description="Polar residues" evidence="9">
    <location>
        <begin position="289"/>
        <end position="298"/>
    </location>
</feature>
<dbReference type="Proteomes" id="UP000886523">
    <property type="component" value="Unassembled WGS sequence"/>
</dbReference>
<evidence type="ECO:0000256" key="3">
    <source>
        <dbReference type="ARBA" id="ARBA00005902"/>
    </source>
</evidence>
<feature type="compositionally biased region" description="Polar residues" evidence="9">
    <location>
        <begin position="252"/>
        <end position="265"/>
    </location>
</feature>
<evidence type="ECO:0000256" key="9">
    <source>
        <dbReference type="SAM" id="MobiDB-lite"/>
    </source>
</evidence>
<keyword evidence="11" id="KW-1185">Reference proteome</keyword>
<dbReference type="InterPro" id="IPR002848">
    <property type="entry name" value="Translin_fam"/>
</dbReference>
<evidence type="ECO:0000256" key="6">
    <source>
        <dbReference type="ARBA" id="ARBA00023125"/>
    </source>
</evidence>
<evidence type="ECO:0000313" key="10">
    <source>
        <dbReference type="EMBL" id="KAF9517274.1"/>
    </source>
</evidence>
<evidence type="ECO:0000256" key="4">
    <source>
        <dbReference type="ARBA" id="ARBA00022490"/>
    </source>
</evidence>
<dbReference type="EMBL" id="MU128933">
    <property type="protein sequence ID" value="KAF9517274.1"/>
    <property type="molecule type" value="Genomic_DNA"/>
</dbReference>
<dbReference type="SUPFAM" id="SSF74784">
    <property type="entry name" value="Translin"/>
    <property type="match status" value="1"/>
</dbReference>
<evidence type="ECO:0000256" key="2">
    <source>
        <dbReference type="ARBA" id="ARBA00004496"/>
    </source>
</evidence>
<dbReference type="InterPro" id="IPR016069">
    <property type="entry name" value="Translin_C"/>
</dbReference>
<dbReference type="GO" id="GO:0043565">
    <property type="term" value="F:sequence-specific DNA binding"/>
    <property type="evidence" value="ECO:0007669"/>
    <property type="project" value="InterPro"/>
</dbReference>
<organism evidence="10 11">
    <name type="scientific">Hydnum rufescens UP504</name>
    <dbReference type="NCBI Taxonomy" id="1448309"/>
    <lineage>
        <taxon>Eukaryota</taxon>
        <taxon>Fungi</taxon>
        <taxon>Dikarya</taxon>
        <taxon>Basidiomycota</taxon>
        <taxon>Agaricomycotina</taxon>
        <taxon>Agaricomycetes</taxon>
        <taxon>Cantharellales</taxon>
        <taxon>Hydnaceae</taxon>
        <taxon>Hydnum</taxon>
    </lineage>
</organism>
<evidence type="ECO:0000313" key="11">
    <source>
        <dbReference type="Proteomes" id="UP000886523"/>
    </source>
</evidence>
<comment type="similarity">
    <text evidence="3">Belongs to the translin family.</text>
</comment>
<dbReference type="Pfam" id="PF01997">
    <property type="entry name" value="Translin"/>
    <property type="match status" value="2"/>
</dbReference>
<accession>A0A9P6B4E0</accession>
<dbReference type="AlphaFoldDB" id="A0A9P6B4E0"/>
<dbReference type="GO" id="GO:0005634">
    <property type="term" value="C:nucleus"/>
    <property type="evidence" value="ECO:0007669"/>
    <property type="project" value="UniProtKB-SubCell"/>
</dbReference>
<feature type="region of interest" description="Disordered" evidence="9">
    <location>
        <begin position="240"/>
        <end position="298"/>
    </location>
</feature>
<dbReference type="PANTHER" id="PTHR10741">
    <property type="entry name" value="TRANSLIN AND TRANSLIN ASSOCIATED PROTEIN X"/>
    <property type="match status" value="1"/>
</dbReference>
<gene>
    <name evidence="10" type="ORF">BS47DRAFT_1340029</name>
</gene>
<reference evidence="10" key="1">
    <citation type="journal article" date="2020" name="Nat. Commun.">
        <title>Large-scale genome sequencing of mycorrhizal fungi provides insights into the early evolution of symbiotic traits.</title>
        <authorList>
            <person name="Miyauchi S."/>
            <person name="Kiss E."/>
            <person name="Kuo A."/>
            <person name="Drula E."/>
            <person name="Kohler A."/>
            <person name="Sanchez-Garcia M."/>
            <person name="Morin E."/>
            <person name="Andreopoulos B."/>
            <person name="Barry K.W."/>
            <person name="Bonito G."/>
            <person name="Buee M."/>
            <person name="Carver A."/>
            <person name="Chen C."/>
            <person name="Cichocki N."/>
            <person name="Clum A."/>
            <person name="Culley D."/>
            <person name="Crous P.W."/>
            <person name="Fauchery L."/>
            <person name="Girlanda M."/>
            <person name="Hayes R.D."/>
            <person name="Keri Z."/>
            <person name="LaButti K."/>
            <person name="Lipzen A."/>
            <person name="Lombard V."/>
            <person name="Magnuson J."/>
            <person name="Maillard F."/>
            <person name="Murat C."/>
            <person name="Nolan M."/>
            <person name="Ohm R.A."/>
            <person name="Pangilinan J."/>
            <person name="Pereira M.F."/>
            <person name="Perotto S."/>
            <person name="Peter M."/>
            <person name="Pfister S."/>
            <person name="Riley R."/>
            <person name="Sitrit Y."/>
            <person name="Stielow J.B."/>
            <person name="Szollosi G."/>
            <person name="Zifcakova L."/>
            <person name="Stursova M."/>
            <person name="Spatafora J.W."/>
            <person name="Tedersoo L."/>
            <person name="Vaario L.M."/>
            <person name="Yamada A."/>
            <person name="Yan M."/>
            <person name="Wang P."/>
            <person name="Xu J."/>
            <person name="Bruns T."/>
            <person name="Baldrian P."/>
            <person name="Vilgalys R."/>
            <person name="Dunand C."/>
            <person name="Henrissat B."/>
            <person name="Grigoriev I.V."/>
            <person name="Hibbett D."/>
            <person name="Nagy L.G."/>
            <person name="Martin F.M."/>
        </authorList>
    </citation>
    <scope>NUCLEOTIDE SEQUENCE</scope>
    <source>
        <strain evidence="10">UP504</strain>
    </source>
</reference>
<evidence type="ECO:0000256" key="5">
    <source>
        <dbReference type="ARBA" id="ARBA00022884"/>
    </source>
</evidence>
<evidence type="ECO:0008006" key="12">
    <source>
        <dbReference type="Google" id="ProtNLM"/>
    </source>
</evidence>
<keyword evidence="4" id="KW-0963">Cytoplasm</keyword>
<comment type="caution">
    <text evidence="10">The sequence shown here is derived from an EMBL/GenBank/DDBJ whole genome shotgun (WGS) entry which is preliminary data.</text>
</comment>
<feature type="coiled-coil region" evidence="8">
    <location>
        <begin position="12"/>
        <end position="39"/>
    </location>
</feature>
<keyword evidence="5" id="KW-0694">RNA-binding</keyword>
<dbReference type="Gene3D" id="1.20.58.190">
    <property type="entry name" value="Translin, domain 1"/>
    <property type="match status" value="1"/>
</dbReference>
<dbReference type="GO" id="GO:0003697">
    <property type="term" value="F:single-stranded DNA binding"/>
    <property type="evidence" value="ECO:0007669"/>
    <property type="project" value="InterPro"/>
</dbReference>
<protein>
    <recommendedName>
        <fullName evidence="12">Translin</fullName>
    </recommendedName>
</protein>
<dbReference type="InterPro" id="IPR033956">
    <property type="entry name" value="Translin"/>
</dbReference>
<evidence type="ECO:0000256" key="1">
    <source>
        <dbReference type="ARBA" id="ARBA00004123"/>
    </source>
</evidence>
<sequence length="298" mass="33155">MDLNIAEIHAHLEREAQVREKIKDEVLELEKKIRSMTGTLNKIHSTLPKDVPALLSTVRPTLLMCRSHSARLAELVPPNQFWRWKELWSKHLQSAVFVATLIQFLESGTLLSLPDINQTLGIQAGWADRFYIQIEDYLHGCRYFTLISSPYTDYTCVAVISLINELSRLAVNMVTLGSYDAPFRISAFTKDLAAGFSLLNLKNDLLRRRFDSIKYDLKKIEEVVYDVSLRNLNAPIQAPALATSPTQPPTCYGTSSSRTAQSLAATTEAADSRPPLEAPELLGAAEQSGEPQQAAPSA</sequence>
<dbReference type="GO" id="GO:0016070">
    <property type="term" value="P:RNA metabolic process"/>
    <property type="evidence" value="ECO:0007669"/>
    <property type="project" value="InterPro"/>
</dbReference>
<dbReference type="InterPro" id="IPR036081">
    <property type="entry name" value="Translin_sf"/>
</dbReference>
<proteinExistence type="inferred from homology"/>
<comment type="subcellular location">
    <subcellularLocation>
        <location evidence="2">Cytoplasm</location>
    </subcellularLocation>
    <subcellularLocation>
        <location evidence="1">Nucleus</location>
    </subcellularLocation>
</comment>
<dbReference type="GO" id="GO:0005737">
    <property type="term" value="C:cytoplasm"/>
    <property type="evidence" value="ECO:0007669"/>
    <property type="project" value="UniProtKB-SubCell"/>
</dbReference>
<keyword evidence="8" id="KW-0175">Coiled coil</keyword>
<dbReference type="CDD" id="cd14819">
    <property type="entry name" value="Translin"/>
    <property type="match status" value="1"/>
</dbReference>
<dbReference type="OrthoDB" id="829at2759"/>
<dbReference type="GO" id="GO:0003723">
    <property type="term" value="F:RNA binding"/>
    <property type="evidence" value="ECO:0007669"/>
    <property type="project" value="UniProtKB-KW"/>
</dbReference>
<evidence type="ECO:0000256" key="8">
    <source>
        <dbReference type="SAM" id="Coils"/>
    </source>
</evidence>
<evidence type="ECO:0000256" key="7">
    <source>
        <dbReference type="ARBA" id="ARBA00023242"/>
    </source>
</evidence>
<dbReference type="InterPro" id="IPR016068">
    <property type="entry name" value="Translin_N"/>
</dbReference>
<keyword evidence="6" id="KW-0238">DNA-binding</keyword>